<keyword evidence="1" id="KW-0472">Membrane</keyword>
<evidence type="ECO:0000313" key="2">
    <source>
        <dbReference type="EMBL" id="CAI9560045.1"/>
    </source>
</evidence>
<name>A0ABN9CIT0_9NEOB</name>
<keyword evidence="1" id="KW-1133">Transmembrane helix</keyword>
<dbReference type="Proteomes" id="UP001162483">
    <property type="component" value="Unassembled WGS sequence"/>
</dbReference>
<feature type="non-terminal residue" evidence="2">
    <location>
        <position position="1"/>
    </location>
</feature>
<comment type="caution">
    <text evidence="2">The sequence shown here is derived from an EMBL/GenBank/DDBJ whole genome shotgun (WGS) entry which is preliminary data.</text>
</comment>
<evidence type="ECO:0000313" key="3">
    <source>
        <dbReference type="Proteomes" id="UP001162483"/>
    </source>
</evidence>
<proteinExistence type="predicted"/>
<evidence type="ECO:0000256" key="1">
    <source>
        <dbReference type="SAM" id="Phobius"/>
    </source>
</evidence>
<dbReference type="EMBL" id="CATNWA010010529">
    <property type="protein sequence ID" value="CAI9560045.1"/>
    <property type="molecule type" value="Genomic_DNA"/>
</dbReference>
<accession>A0ABN9CIT0</accession>
<keyword evidence="3" id="KW-1185">Reference proteome</keyword>
<protein>
    <submittedName>
        <fullName evidence="2">Uncharacterized protein</fullName>
    </submittedName>
</protein>
<organism evidence="2 3">
    <name type="scientific">Staurois parvus</name>
    <dbReference type="NCBI Taxonomy" id="386267"/>
    <lineage>
        <taxon>Eukaryota</taxon>
        <taxon>Metazoa</taxon>
        <taxon>Chordata</taxon>
        <taxon>Craniata</taxon>
        <taxon>Vertebrata</taxon>
        <taxon>Euteleostomi</taxon>
        <taxon>Amphibia</taxon>
        <taxon>Batrachia</taxon>
        <taxon>Anura</taxon>
        <taxon>Neobatrachia</taxon>
        <taxon>Ranoidea</taxon>
        <taxon>Ranidae</taxon>
        <taxon>Staurois</taxon>
    </lineage>
</organism>
<keyword evidence="1" id="KW-0812">Transmembrane</keyword>
<reference evidence="2" key="1">
    <citation type="submission" date="2023-05" db="EMBL/GenBank/DDBJ databases">
        <authorList>
            <person name="Stuckert A."/>
        </authorList>
    </citation>
    <scope>NUCLEOTIDE SEQUENCE</scope>
</reference>
<sequence>PKPLHHCLADVAALLEQGGRLPTIHYSIHLDHPGLHGTHHLHVFFCPMQSFLLVSIGYWWPNRRFMHSCLYLHKPVCALNQPQIS</sequence>
<gene>
    <name evidence="2" type="ORF">SPARVUS_LOCUS5177250</name>
</gene>
<feature type="transmembrane region" description="Helical" evidence="1">
    <location>
        <begin position="41"/>
        <end position="60"/>
    </location>
</feature>